<feature type="transmembrane region" description="Helical" evidence="7">
    <location>
        <begin position="204"/>
        <end position="224"/>
    </location>
</feature>
<dbReference type="AlphaFoldDB" id="A0AAE3DJA0"/>
<name>A0AAE3DJA0_9FIRM</name>
<dbReference type="NCBIfam" id="TIGR00797">
    <property type="entry name" value="matE"/>
    <property type="match status" value="1"/>
</dbReference>
<gene>
    <name evidence="8" type="ORF">LKD32_03245</name>
</gene>
<dbReference type="RefSeq" id="WP_308450675.1">
    <property type="nucleotide sequence ID" value="NZ_JAJEPU010000006.1"/>
</dbReference>
<proteinExistence type="predicted"/>
<evidence type="ECO:0000256" key="4">
    <source>
        <dbReference type="ARBA" id="ARBA00022692"/>
    </source>
</evidence>
<feature type="transmembrane region" description="Helical" evidence="7">
    <location>
        <begin position="107"/>
        <end position="126"/>
    </location>
</feature>
<keyword evidence="9" id="KW-1185">Reference proteome</keyword>
<feature type="transmembrane region" description="Helical" evidence="7">
    <location>
        <begin position="373"/>
        <end position="392"/>
    </location>
</feature>
<dbReference type="GO" id="GO:0015297">
    <property type="term" value="F:antiporter activity"/>
    <property type="evidence" value="ECO:0007669"/>
    <property type="project" value="InterPro"/>
</dbReference>
<evidence type="ECO:0000256" key="3">
    <source>
        <dbReference type="ARBA" id="ARBA00022475"/>
    </source>
</evidence>
<dbReference type="EMBL" id="JAJEPU010000006">
    <property type="protein sequence ID" value="MCC2163907.1"/>
    <property type="molecule type" value="Genomic_DNA"/>
</dbReference>
<sequence length="477" mass="51813">MANQASLSKKDTEFREFALHADMWRVVLYVCAPLALYQSLTQIFKIFDSMMAAHISANSVSAVAYLSQINLMLSALGGGLAVGASIKVSEAYGAGDYMLVKKRVSTLFALCGILGGGILLVLVPFSSQFLRLAKTPESFIQEGSRYFILELFGMVISFFNNVYIAIERARGNSKRILHLNLIVIAIKLSLTALFVYVLHSGINMIAVATIVSQSALLLSAVYNLNQKGNAFGFSLSSITMKRNVVAPMIGLSIPVIIEKTAFAFGKVVINSMSTVYDALVVGALGISNNIGGFTTSPQNGFQEGGSAIISQNLGAGNAKRALEAFKWVFVFCCLIGIVLMSITMIFLKQVCWMFAGEDEAFGTLIGAVYRYEALGAVPLGMCSAVMSLLYGFGKTRITLFINFSRVFLFRIPVLWFLQNFTDLGSISVGIVMAVSNVSIGVLAMIIGVFEIRKICKEYDVSFWTHTNASSTRDLPIH</sequence>
<dbReference type="GO" id="GO:0042910">
    <property type="term" value="F:xenobiotic transmembrane transporter activity"/>
    <property type="evidence" value="ECO:0007669"/>
    <property type="project" value="InterPro"/>
</dbReference>
<feature type="transmembrane region" description="Helical" evidence="7">
    <location>
        <begin position="399"/>
        <end position="417"/>
    </location>
</feature>
<evidence type="ECO:0000256" key="2">
    <source>
        <dbReference type="ARBA" id="ARBA00022448"/>
    </source>
</evidence>
<organism evidence="8 9">
    <name type="scientific">Brotaphodocola catenula</name>
    <dbReference type="NCBI Taxonomy" id="2885361"/>
    <lineage>
        <taxon>Bacteria</taxon>
        <taxon>Bacillati</taxon>
        <taxon>Bacillota</taxon>
        <taxon>Clostridia</taxon>
        <taxon>Lachnospirales</taxon>
        <taxon>Lachnospiraceae</taxon>
        <taxon>Brotaphodocola</taxon>
    </lineage>
</organism>
<dbReference type="InterPro" id="IPR002528">
    <property type="entry name" value="MATE_fam"/>
</dbReference>
<dbReference type="PIRSF" id="PIRSF006603">
    <property type="entry name" value="DinF"/>
    <property type="match status" value="1"/>
</dbReference>
<feature type="transmembrane region" description="Helical" evidence="7">
    <location>
        <begin position="327"/>
        <end position="347"/>
    </location>
</feature>
<keyword evidence="2" id="KW-0813">Transport</keyword>
<dbReference type="PANTHER" id="PTHR43549">
    <property type="entry name" value="MULTIDRUG RESISTANCE PROTEIN YPNP-RELATED"/>
    <property type="match status" value="1"/>
</dbReference>
<dbReference type="InterPro" id="IPR048279">
    <property type="entry name" value="MdtK-like"/>
</dbReference>
<reference evidence="8" key="1">
    <citation type="submission" date="2021-10" db="EMBL/GenBank/DDBJ databases">
        <title>Anaerobic single-cell dispensing facilitates the cultivation of human gut bacteria.</title>
        <authorList>
            <person name="Afrizal A."/>
        </authorList>
    </citation>
    <scope>NUCLEOTIDE SEQUENCE</scope>
    <source>
        <strain evidence="8">CLA-AA-H274</strain>
    </source>
</reference>
<feature type="transmembrane region" description="Helical" evidence="7">
    <location>
        <begin position="64"/>
        <end position="86"/>
    </location>
</feature>
<evidence type="ECO:0000256" key="1">
    <source>
        <dbReference type="ARBA" id="ARBA00004651"/>
    </source>
</evidence>
<feature type="transmembrane region" description="Helical" evidence="7">
    <location>
        <begin position="146"/>
        <end position="166"/>
    </location>
</feature>
<keyword evidence="5 7" id="KW-1133">Transmembrane helix</keyword>
<dbReference type="PANTHER" id="PTHR43549:SF3">
    <property type="entry name" value="MULTIDRUG RESISTANCE PROTEIN YPNP-RELATED"/>
    <property type="match status" value="1"/>
</dbReference>
<dbReference type="GO" id="GO:0005886">
    <property type="term" value="C:plasma membrane"/>
    <property type="evidence" value="ECO:0007669"/>
    <property type="project" value="UniProtKB-SubCell"/>
</dbReference>
<evidence type="ECO:0000313" key="8">
    <source>
        <dbReference type="EMBL" id="MCC2163907.1"/>
    </source>
</evidence>
<protein>
    <submittedName>
        <fullName evidence="8">MATE family efflux transporter</fullName>
    </submittedName>
</protein>
<comment type="subcellular location">
    <subcellularLocation>
        <location evidence="1">Cell membrane</location>
        <topology evidence="1">Multi-pass membrane protein</topology>
    </subcellularLocation>
</comment>
<dbReference type="Pfam" id="PF01554">
    <property type="entry name" value="MatE"/>
    <property type="match status" value="2"/>
</dbReference>
<dbReference type="Proteomes" id="UP001198962">
    <property type="component" value="Unassembled WGS sequence"/>
</dbReference>
<accession>A0AAE3DJA0</accession>
<keyword evidence="6 7" id="KW-0472">Membrane</keyword>
<evidence type="ECO:0000256" key="6">
    <source>
        <dbReference type="ARBA" id="ARBA00023136"/>
    </source>
</evidence>
<evidence type="ECO:0000313" key="9">
    <source>
        <dbReference type="Proteomes" id="UP001198962"/>
    </source>
</evidence>
<feature type="transmembrane region" description="Helical" evidence="7">
    <location>
        <begin position="178"/>
        <end position="198"/>
    </location>
</feature>
<evidence type="ECO:0000256" key="5">
    <source>
        <dbReference type="ARBA" id="ARBA00022989"/>
    </source>
</evidence>
<keyword evidence="3" id="KW-1003">Cell membrane</keyword>
<feature type="transmembrane region" description="Helical" evidence="7">
    <location>
        <begin position="423"/>
        <end position="449"/>
    </location>
</feature>
<dbReference type="InterPro" id="IPR052031">
    <property type="entry name" value="Membrane_Transporter-Flippase"/>
</dbReference>
<dbReference type="CDD" id="cd13138">
    <property type="entry name" value="MATE_yoeA_like"/>
    <property type="match status" value="1"/>
</dbReference>
<evidence type="ECO:0000256" key="7">
    <source>
        <dbReference type="SAM" id="Phobius"/>
    </source>
</evidence>
<comment type="caution">
    <text evidence="8">The sequence shown here is derived from an EMBL/GenBank/DDBJ whole genome shotgun (WGS) entry which is preliminary data.</text>
</comment>
<feature type="transmembrane region" description="Helical" evidence="7">
    <location>
        <begin position="26"/>
        <end position="44"/>
    </location>
</feature>
<keyword evidence="4 7" id="KW-0812">Transmembrane</keyword>